<dbReference type="Gene3D" id="3.40.50.10890">
    <property type="match status" value="1"/>
</dbReference>
<dbReference type="InterPro" id="IPR050698">
    <property type="entry name" value="MBL"/>
</dbReference>
<sequence>MDQKLCQTAAQILPLGAGNEVGRSCVVTKFRGLTVMFDCGVHPAHVGVSSLPFFDLIDPAEIDVILITHFHLDHAGALPYFTERSTFKGKIFMTHPTRAIFRWLLNDYVRVSNASSENDLFTEKELAQCYDKIIPIDYGQEIGVKSVKIIAYNAGHVLGAAMFLVKSEDISLLYTGDYSREEDRHLKAAIIPPVPIDILVSESTYGVQCHQSKEERESRFTTGVSEIVKRGGKCLLPVFALGRAQELLLILDEFWESRRDLQGIPIFYASALAKRCMAVYQTYLNMMNDRIQGMAEISNPFHFKHVQSIKNIEAYEDRGPCVVMASPGMLQNGLSRDLFEMWCGDKRNGCIIPGYCVEGTLAKDLLCEPEEILSLRGHKLVVRSSVDYISFSAHVDFIQNAEFIEGCKVSEIVLVHGESSEMARLKSALVHRGEMRSEEVIVHTPRNGEWVEIKGTGEVNAKYLGSSLPSESLRGFVHIAEDGKVSVVERGCLDKLGISEIQILERTKIHGFSFGALLEKMETIFSKAPTLSGPAGSRTLTVEGVKVAETENDALTIEWQSDFKTDIIANCLLKSITDASHGKDALHLAASPQEEKKKGSGAKGKTSGSSKAQTIPKHCLETIAQILSNYFETTVTKGKLEVRDQGKKVTLTRETFEGDQDLAEVVQEVFDNVAWVVRHEGAV</sequence>
<dbReference type="STRING" id="1805483.A0A177EJM9"/>
<keyword evidence="5" id="KW-0540">Nuclease</keyword>
<dbReference type="GO" id="GO:0004534">
    <property type="term" value="F:5'-3' RNA exonuclease activity"/>
    <property type="evidence" value="ECO:0007669"/>
    <property type="project" value="TreeGrafter"/>
</dbReference>
<keyword evidence="7" id="KW-0539">Nucleus</keyword>
<evidence type="ECO:0000313" key="15">
    <source>
        <dbReference type="Proteomes" id="UP000185944"/>
    </source>
</evidence>
<dbReference type="GO" id="GO:0003723">
    <property type="term" value="F:RNA binding"/>
    <property type="evidence" value="ECO:0007669"/>
    <property type="project" value="TreeGrafter"/>
</dbReference>
<evidence type="ECO:0000256" key="2">
    <source>
        <dbReference type="ARBA" id="ARBA00010624"/>
    </source>
</evidence>
<feature type="compositionally biased region" description="Low complexity" evidence="11">
    <location>
        <begin position="603"/>
        <end position="612"/>
    </location>
</feature>
<dbReference type="Pfam" id="PF10996">
    <property type="entry name" value="Beta-Casp"/>
    <property type="match status" value="1"/>
</dbReference>
<name>A0A177EJM9_9MICR</name>
<dbReference type="Pfam" id="PF11718">
    <property type="entry name" value="CPSF73-100_C"/>
    <property type="match status" value="1"/>
</dbReference>
<dbReference type="EMBL" id="LTDL01000019">
    <property type="protein sequence ID" value="OAG31342.1"/>
    <property type="molecule type" value="Genomic_DNA"/>
</dbReference>
<dbReference type="SMART" id="SM01027">
    <property type="entry name" value="Beta-Casp"/>
    <property type="match status" value="1"/>
</dbReference>
<evidence type="ECO:0000256" key="8">
    <source>
        <dbReference type="ARBA" id="ARBA00032592"/>
    </source>
</evidence>
<dbReference type="OrthoDB" id="10249535at2759"/>
<dbReference type="Pfam" id="PF16661">
    <property type="entry name" value="Lactamase_B_6"/>
    <property type="match status" value="1"/>
</dbReference>
<evidence type="ECO:0000259" key="12">
    <source>
        <dbReference type="SMART" id="SM00849"/>
    </source>
</evidence>
<dbReference type="PANTHER" id="PTHR11203">
    <property type="entry name" value="CLEAVAGE AND POLYADENYLATION SPECIFICITY FACTOR FAMILY MEMBER"/>
    <property type="match status" value="1"/>
</dbReference>
<dbReference type="GO" id="GO:0006398">
    <property type="term" value="P:mRNA 3'-end processing by stem-loop binding and cleavage"/>
    <property type="evidence" value="ECO:0007669"/>
    <property type="project" value="TreeGrafter"/>
</dbReference>
<comment type="caution">
    <text evidence="14">The sequence shown here is derived from an EMBL/GenBank/DDBJ whole genome shotgun (WGS) entry which is preliminary data.</text>
</comment>
<dbReference type="Gene3D" id="3.60.15.10">
    <property type="entry name" value="Ribonuclease Z/Hydroxyacylglutathione hydrolase-like"/>
    <property type="match status" value="1"/>
</dbReference>
<keyword evidence="15" id="KW-1185">Reference proteome</keyword>
<protein>
    <recommendedName>
        <fullName evidence="3">Endoribonuclease YSH1</fullName>
    </recommendedName>
    <alternativeName>
        <fullName evidence="9">Endoribonuclease ysh1</fullName>
    </alternativeName>
    <alternativeName>
        <fullName evidence="8 10">mRNA 3'-end-processing protein YSH1</fullName>
    </alternativeName>
</protein>
<dbReference type="Pfam" id="PF07521">
    <property type="entry name" value="RMMBL"/>
    <property type="match status" value="1"/>
</dbReference>
<dbReference type="VEuPathDB" id="MicrosporidiaDB:NEDG_01820"/>
<proteinExistence type="inferred from homology"/>
<dbReference type="InterPro" id="IPR021718">
    <property type="entry name" value="CPSF73-100_C"/>
</dbReference>
<evidence type="ECO:0000256" key="5">
    <source>
        <dbReference type="ARBA" id="ARBA00022722"/>
    </source>
</evidence>
<dbReference type="PANTHER" id="PTHR11203:SF11">
    <property type="entry name" value="CLEAVAGE AND POLYADENYLATION SPECIFICITY FACTOR SUBUNIT 3"/>
    <property type="match status" value="1"/>
</dbReference>
<accession>A0A177EJM9</accession>
<dbReference type="GO" id="GO:0004521">
    <property type="term" value="F:RNA endonuclease activity"/>
    <property type="evidence" value="ECO:0007669"/>
    <property type="project" value="EnsemblFungi"/>
</dbReference>
<reference evidence="14 15" key="1">
    <citation type="submission" date="2016-02" db="EMBL/GenBank/DDBJ databases">
        <title>Discovery of a natural microsporidian pathogen with a broad tissue tropism in Caenorhabditis elegans.</title>
        <authorList>
            <person name="Luallen R.J."/>
            <person name="Reinke A.W."/>
            <person name="Tong L."/>
            <person name="Botts M.R."/>
            <person name="Felix M.-A."/>
            <person name="Troemel E.R."/>
        </authorList>
    </citation>
    <scope>NUCLEOTIDE SEQUENCE [LARGE SCALE GENOMIC DNA]</scope>
    <source>
        <strain evidence="14 15">JUm2807</strain>
    </source>
</reference>
<evidence type="ECO:0000313" key="14">
    <source>
        <dbReference type="EMBL" id="OAG31342.1"/>
    </source>
</evidence>
<dbReference type="InterPro" id="IPR022712">
    <property type="entry name" value="Beta_Casp"/>
</dbReference>
<comment type="subcellular location">
    <subcellularLocation>
        <location evidence="1">Nucleus</location>
    </subcellularLocation>
</comment>
<evidence type="ECO:0000259" key="13">
    <source>
        <dbReference type="SMART" id="SM01027"/>
    </source>
</evidence>
<keyword evidence="4" id="KW-0507">mRNA processing</keyword>
<dbReference type="Proteomes" id="UP000185944">
    <property type="component" value="Unassembled WGS sequence"/>
</dbReference>
<organism evidence="14 15">
    <name type="scientific">Nematocida displodere</name>
    <dbReference type="NCBI Taxonomy" id="1805483"/>
    <lineage>
        <taxon>Eukaryota</taxon>
        <taxon>Fungi</taxon>
        <taxon>Fungi incertae sedis</taxon>
        <taxon>Microsporidia</taxon>
        <taxon>Nematocida</taxon>
    </lineage>
</organism>
<dbReference type="RefSeq" id="XP_067545038.1">
    <property type="nucleotide sequence ID" value="XM_067689238.1"/>
</dbReference>
<evidence type="ECO:0000256" key="11">
    <source>
        <dbReference type="SAM" id="MobiDB-lite"/>
    </source>
</evidence>
<keyword evidence="6" id="KW-0378">Hydrolase</keyword>
<dbReference type="InterPro" id="IPR011108">
    <property type="entry name" value="RMMBL"/>
</dbReference>
<evidence type="ECO:0000256" key="7">
    <source>
        <dbReference type="ARBA" id="ARBA00023242"/>
    </source>
</evidence>
<dbReference type="GeneID" id="93648170"/>
<evidence type="ECO:0000256" key="1">
    <source>
        <dbReference type="ARBA" id="ARBA00004123"/>
    </source>
</evidence>
<evidence type="ECO:0000256" key="10">
    <source>
        <dbReference type="ARBA" id="ARBA00075008"/>
    </source>
</evidence>
<dbReference type="SUPFAM" id="SSF56281">
    <property type="entry name" value="Metallo-hydrolase/oxidoreductase"/>
    <property type="match status" value="1"/>
</dbReference>
<feature type="domain" description="Metallo-beta-lactamase" evidence="12">
    <location>
        <begin position="22"/>
        <end position="224"/>
    </location>
</feature>
<dbReference type="SMART" id="SM00849">
    <property type="entry name" value="Lactamase_B"/>
    <property type="match status" value="1"/>
</dbReference>
<evidence type="ECO:0000256" key="4">
    <source>
        <dbReference type="ARBA" id="ARBA00022664"/>
    </source>
</evidence>
<comment type="similarity">
    <text evidence="2">Belongs to the metallo-beta-lactamase superfamily. RNA-metabolizing metallo-beta-lactamase-like family. CPSF2/YSH1 subfamily.</text>
</comment>
<dbReference type="GO" id="GO:0034247">
    <property type="term" value="P:snoRNA splicing"/>
    <property type="evidence" value="ECO:0007669"/>
    <property type="project" value="EnsemblFungi"/>
</dbReference>
<dbReference type="FunFam" id="3.40.50.10890:FF:000001">
    <property type="entry name" value="Cleavage and polyadenylation specificity factor subunit 3"/>
    <property type="match status" value="1"/>
</dbReference>
<evidence type="ECO:0000256" key="9">
    <source>
        <dbReference type="ARBA" id="ARBA00069466"/>
    </source>
</evidence>
<dbReference type="GO" id="GO:0006369">
    <property type="term" value="P:termination of RNA polymerase II transcription"/>
    <property type="evidence" value="ECO:0007669"/>
    <property type="project" value="EnsemblFungi"/>
</dbReference>
<dbReference type="GO" id="GO:0031126">
    <property type="term" value="P:sno(s)RNA 3'-end processing"/>
    <property type="evidence" value="ECO:0007669"/>
    <property type="project" value="EnsemblFungi"/>
</dbReference>
<dbReference type="InterPro" id="IPR001279">
    <property type="entry name" value="Metallo-B-lactamas"/>
</dbReference>
<feature type="domain" description="Beta-Casp" evidence="13">
    <location>
        <begin position="244"/>
        <end position="365"/>
    </location>
</feature>
<evidence type="ECO:0000256" key="3">
    <source>
        <dbReference type="ARBA" id="ARBA00018311"/>
    </source>
</evidence>
<dbReference type="InterPro" id="IPR036866">
    <property type="entry name" value="RibonucZ/Hydroxyglut_hydro"/>
</dbReference>
<dbReference type="CDD" id="cd16292">
    <property type="entry name" value="CPSF3-like_MBL-fold"/>
    <property type="match status" value="1"/>
</dbReference>
<evidence type="ECO:0000256" key="6">
    <source>
        <dbReference type="ARBA" id="ARBA00022801"/>
    </source>
</evidence>
<dbReference type="GO" id="GO:0005847">
    <property type="term" value="C:mRNA cleavage and polyadenylation specificity factor complex"/>
    <property type="evidence" value="ECO:0007669"/>
    <property type="project" value="EnsemblFungi"/>
</dbReference>
<gene>
    <name evidence="14" type="ORF">NEDG_01820</name>
</gene>
<dbReference type="AlphaFoldDB" id="A0A177EJM9"/>
<feature type="region of interest" description="Disordered" evidence="11">
    <location>
        <begin position="589"/>
        <end position="613"/>
    </location>
</feature>